<dbReference type="SUPFAM" id="SSF46785">
    <property type="entry name" value="Winged helix' DNA-binding domain"/>
    <property type="match status" value="1"/>
</dbReference>
<keyword evidence="1" id="KW-0805">Transcription regulation</keyword>
<dbReference type="Gene3D" id="1.10.10.10">
    <property type="entry name" value="Winged helix-like DNA-binding domain superfamily/Winged helix DNA-binding domain"/>
    <property type="match status" value="1"/>
</dbReference>
<dbReference type="PRINTS" id="PR00035">
    <property type="entry name" value="HTHGNTR"/>
</dbReference>
<evidence type="ECO:0000256" key="1">
    <source>
        <dbReference type="ARBA" id="ARBA00023015"/>
    </source>
</evidence>
<dbReference type="InterPro" id="IPR011663">
    <property type="entry name" value="UTRA"/>
</dbReference>
<gene>
    <name evidence="5" type="ORF">GCM10007924_00790</name>
</gene>
<dbReference type="InterPro" id="IPR036388">
    <property type="entry name" value="WH-like_DNA-bd_sf"/>
</dbReference>
<dbReference type="CDD" id="cd07377">
    <property type="entry name" value="WHTH_GntR"/>
    <property type="match status" value="1"/>
</dbReference>
<dbReference type="InterPro" id="IPR036390">
    <property type="entry name" value="WH_DNA-bd_sf"/>
</dbReference>
<evidence type="ECO:0000313" key="5">
    <source>
        <dbReference type="EMBL" id="GLQ04858.1"/>
    </source>
</evidence>
<dbReference type="InterPro" id="IPR028978">
    <property type="entry name" value="Chorismate_lyase_/UTRA_dom_sf"/>
</dbReference>
<dbReference type="EMBL" id="BSNF01000001">
    <property type="protein sequence ID" value="GLQ04858.1"/>
    <property type="molecule type" value="Genomic_DNA"/>
</dbReference>
<sequence>MRSSDSAYTSRVSLYLKVANVIRSRIVKGIWKVGERLPNITRLCDEFKVGRITVRQALNLLSEEGLIQSTRGRGTFVTSVLPKDSPLTDPPDQQNADTLFEGLRVPANSIRIIEVAEPAPLPPYLAGPYNPFPDYVRIRKLRCHNDIPYCLMDVYVALQIYDRFPDGMLEREAVAKLVSRHSQEAVADANQSLTVGVADYETARILQCDLSAPVAEMDRYFLSRDDAILSRGHYLYRGDMFRMETHYSGDPLVDFPSGWLPGVKEE</sequence>
<dbReference type="InterPro" id="IPR050679">
    <property type="entry name" value="Bact_HTH_transcr_reg"/>
</dbReference>
<dbReference type="Pfam" id="PF07702">
    <property type="entry name" value="UTRA"/>
    <property type="match status" value="1"/>
</dbReference>
<dbReference type="RefSeq" id="WP_169558902.1">
    <property type="nucleotide sequence ID" value="NZ_BSNF01000001.1"/>
</dbReference>
<dbReference type="PANTHER" id="PTHR44846:SF1">
    <property type="entry name" value="MANNOSYL-D-GLYCERATE TRANSPORT_METABOLISM SYSTEM REPRESSOR MNGR-RELATED"/>
    <property type="match status" value="1"/>
</dbReference>
<dbReference type="Gene3D" id="3.40.1410.10">
    <property type="entry name" value="Chorismate lyase-like"/>
    <property type="match status" value="1"/>
</dbReference>
<dbReference type="InterPro" id="IPR000524">
    <property type="entry name" value="Tscrpt_reg_HTH_GntR"/>
</dbReference>
<evidence type="ECO:0000256" key="2">
    <source>
        <dbReference type="ARBA" id="ARBA00023125"/>
    </source>
</evidence>
<organism evidence="5 6">
    <name type="scientific">Sneathiella chinensis</name>
    <dbReference type="NCBI Taxonomy" id="349750"/>
    <lineage>
        <taxon>Bacteria</taxon>
        <taxon>Pseudomonadati</taxon>
        <taxon>Pseudomonadota</taxon>
        <taxon>Alphaproteobacteria</taxon>
        <taxon>Sneathiellales</taxon>
        <taxon>Sneathiellaceae</taxon>
        <taxon>Sneathiella</taxon>
    </lineage>
</organism>
<feature type="domain" description="HTH gntR-type" evidence="4">
    <location>
        <begin position="12"/>
        <end position="80"/>
    </location>
</feature>
<reference evidence="5" key="2">
    <citation type="submission" date="2023-01" db="EMBL/GenBank/DDBJ databases">
        <title>Draft genome sequence of Sneathiella chinensis strain NBRC 103408.</title>
        <authorList>
            <person name="Sun Q."/>
            <person name="Mori K."/>
        </authorList>
    </citation>
    <scope>NUCLEOTIDE SEQUENCE</scope>
    <source>
        <strain evidence="5">NBRC 103408</strain>
    </source>
</reference>
<name>A0ABQ5TZE0_9PROT</name>
<keyword evidence="3" id="KW-0804">Transcription</keyword>
<dbReference type="SMART" id="SM00345">
    <property type="entry name" value="HTH_GNTR"/>
    <property type="match status" value="1"/>
</dbReference>
<evidence type="ECO:0000259" key="4">
    <source>
        <dbReference type="PROSITE" id="PS50949"/>
    </source>
</evidence>
<keyword evidence="6" id="KW-1185">Reference proteome</keyword>
<reference evidence="5" key="1">
    <citation type="journal article" date="2014" name="Int. J. Syst. Evol. Microbiol.">
        <title>Complete genome of a new Firmicutes species belonging to the dominant human colonic microbiota ('Ruminococcus bicirculans') reveals two chromosomes and a selective capacity to utilize plant glucans.</title>
        <authorList>
            <consortium name="NISC Comparative Sequencing Program"/>
            <person name="Wegmann U."/>
            <person name="Louis P."/>
            <person name="Goesmann A."/>
            <person name="Henrissat B."/>
            <person name="Duncan S.H."/>
            <person name="Flint H.J."/>
        </authorList>
    </citation>
    <scope>NUCLEOTIDE SEQUENCE</scope>
    <source>
        <strain evidence="5">NBRC 103408</strain>
    </source>
</reference>
<protein>
    <submittedName>
        <fullName evidence="5">GntR family transcriptional regulator</fullName>
    </submittedName>
</protein>
<evidence type="ECO:0000256" key="3">
    <source>
        <dbReference type="ARBA" id="ARBA00023163"/>
    </source>
</evidence>
<accession>A0ABQ5TZE0</accession>
<dbReference type="PANTHER" id="PTHR44846">
    <property type="entry name" value="MANNOSYL-D-GLYCERATE TRANSPORT/METABOLISM SYSTEM REPRESSOR MNGR-RELATED"/>
    <property type="match status" value="1"/>
</dbReference>
<dbReference type="PROSITE" id="PS50949">
    <property type="entry name" value="HTH_GNTR"/>
    <property type="match status" value="1"/>
</dbReference>
<dbReference type="Pfam" id="PF00392">
    <property type="entry name" value="GntR"/>
    <property type="match status" value="1"/>
</dbReference>
<dbReference type="Proteomes" id="UP001161409">
    <property type="component" value="Unassembled WGS sequence"/>
</dbReference>
<comment type="caution">
    <text evidence="5">The sequence shown here is derived from an EMBL/GenBank/DDBJ whole genome shotgun (WGS) entry which is preliminary data.</text>
</comment>
<dbReference type="SMART" id="SM00866">
    <property type="entry name" value="UTRA"/>
    <property type="match status" value="1"/>
</dbReference>
<proteinExistence type="predicted"/>
<dbReference type="SUPFAM" id="SSF64288">
    <property type="entry name" value="Chorismate lyase-like"/>
    <property type="match status" value="1"/>
</dbReference>
<keyword evidence="2" id="KW-0238">DNA-binding</keyword>
<evidence type="ECO:0000313" key="6">
    <source>
        <dbReference type="Proteomes" id="UP001161409"/>
    </source>
</evidence>